<sequence length="475" mass="55095">MDVTYKGIPQSSSNQLNFLGRLHLLISSETEFDDPTIDQIKALFLNFLKLAPTQAIDEKLYAFFDSLNELINTTKYNKILPIIVPFDIYPQLTTFYYQTNDQFAHCTISRILVALTSDTTDALNELLKFSILDNILWNLQTIRFPNSVEYLIQIIGNYLDDSDEELSNIAKSKFPFSFFIQFLDFFKNSLLSQNENIIHRWISCVYIFFKETHSQEDAVKFLTAVEPLFLIIHRNSRSCSFLCHSIIRMIQSDTINYDIFNQFNYPTLITTLCFTDEVETKYSSLLLLYELIRSDRFIIQITIDDIFEIAYSDNLNNNYKIINATLYVCSAFFDNPNKALNAFNFVTNQIKPLHEMYSNSNFNIKNRIALLLALYVDFLSVKQITVDSELLVIIFNILNESIFGHDDETVTNILKALISFLVDYVKLNPNKIDLLNIFIQNIDVELIQELTDSENEIFAKSAELIISLVNDFNES</sequence>
<dbReference type="SUPFAM" id="SSF48371">
    <property type="entry name" value="ARM repeat"/>
    <property type="match status" value="1"/>
</dbReference>
<reference evidence="1" key="1">
    <citation type="submission" date="2016-10" db="EMBL/GenBank/DDBJ databases">
        <authorList>
            <person name="Benchimol M."/>
            <person name="Almeida L.G."/>
            <person name="Vasconcelos A.T."/>
            <person name="Perreira-Neves A."/>
            <person name="Rosa I.A."/>
            <person name="Tasca T."/>
            <person name="Bogo M.R."/>
            <person name="de Souza W."/>
        </authorList>
    </citation>
    <scope>NUCLEOTIDE SEQUENCE [LARGE SCALE GENOMIC DNA]</scope>
    <source>
        <strain evidence="1">K</strain>
    </source>
</reference>
<name>A0A1J4JJT2_9EUKA</name>
<dbReference type="GeneID" id="94844198"/>
<dbReference type="RefSeq" id="XP_068352553.1">
    <property type="nucleotide sequence ID" value="XM_068509494.1"/>
</dbReference>
<dbReference type="EMBL" id="MLAK01001006">
    <property type="protein sequence ID" value="OHS99416.1"/>
    <property type="molecule type" value="Genomic_DNA"/>
</dbReference>
<dbReference type="VEuPathDB" id="TrichDB:TRFO_34143"/>
<dbReference type="AlphaFoldDB" id="A0A1J4JJT2"/>
<organism evidence="1 2">
    <name type="scientific">Tritrichomonas foetus</name>
    <dbReference type="NCBI Taxonomy" id="1144522"/>
    <lineage>
        <taxon>Eukaryota</taxon>
        <taxon>Metamonada</taxon>
        <taxon>Parabasalia</taxon>
        <taxon>Tritrichomonadida</taxon>
        <taxon>Tritrichomonadidae</taxon>
        <taxon>Tritrichomonas</taxon>
    </lineage>
</organism>
<evidence type="ECO:0000313" key="1">
    <source>
        <dbReference type="EMBL" id="OHS99416.1"/>
    </source>
</evidence>
<accession>A0A1J4JJT2</accession>
<gene>
    <name evidence="1" type="ORF">TRFO_34143</name>
</gene>
<evidence type="ECO:0000313" key="2">
    <source>
        <dbReference type="Proteomes" id="UP000179807"/>
    </source>
</evidence>
<dbReference type="Proteomes" id="UP000179807">
    <property type="component" value="Unassembled WGS sequence"/>
</dbReference>
<comment type="caution">
    <text evidence="1">The sequence shown here is derived from an EMBL/GenBank/DDBJ whole genome shotgun (WGS) entry which is preliminary data.</text>
</comment>
<keyword evidence="2" id="KW-1185">Reference proteome</keyword>
<protein>
    <submittedName>
        <fullName evidence="1">Uncharacterized protein</fullName>
    </submittedName>
</protein>
<dbReference type="InterPro" id="IPR016024">
    <property type="entry name" value="ARM-type_fold"/>
</dbReference>
<dbReference type="Gene3D" id="1.25.10.10">
    <property type="entry name" value="Leucine-rich Repeat Variant"/>
    <property type="match status" value="1"/>
</dbReference>
<dbReference type="InterPro" id="IPR011989">
    <property type="entry name" value="ARM-like"/>
</dbReference>
<proteinExistence type="predicted"/>